<protein>
    <submittedName>
        <fullName evidence="5">TonB-dependent receptor</fullName>
    </submittedName>
</protein>
<keyword evidence="5" id="KW-0675">Receptor</keyword>
<evidence type="ECO:0000256" key="3">
    <source>
        <dbReference type="ARBA" id="ARBA00023237"/>
    </source>
</evidence>
<sequence length="751" mass="84350">MLNGQVLNADNEVIVDGTVVLLNADNQAIVKSGLITNGKFIFEAVAEGNYTVQISALGYDDSLLEIALHNNQTIKVVLITKALILDEVAITAPTKTFTNTNGNIKVDVANSVFKAATNPLDLLGKLPTIQISADRETLSVIGRGQPLIYIDNQKVGVNDLNALSVEDIKTIEIIKNPSSKYEAEGRAVVLITRKLSKKEGFEVVASETASIKRGYNNFLGGNTNFKKGKTEFKANFNYNQLYHWESHANNLNISDAGIATDYHILSLSKRPQYIFGAGVFHQLNEDDYISFNINSKLQGDDDKNRTLTYILQDGAENNITTLTRNDDHRNFVNSFINYSKKLKIIDAKLFTGLQYSNFNQTSYSNVENNYNNTNFTPAQNRDQMFTVNAFSGRADIEKTFKNFIKWEAGALYLSATAKTNFRVNDYLTAEKSQSVYNFDEKNSAAYAQVSGKLNKLTYSGGLRAEVTDIEGKYNDSATLTIDKHYTNLFPKAQLEYAIDSTMTLNLNYARSIARPNYSSTSQVTVYGSPVLVFSNNLNLNPTITNEVYAGFQYKSKSVTLRYYRSSNPSYTAFNYDANQELIYFNTINYSKESGFNLDAVVPFSYKFWSCTNVLSVVLNKIEDPSAVLNQSKPYLYYYSSNTFKLPKNYTIMLNLWGITKRNEGVFTHNAIVTADAAVSKTFFNVVDCTLSYNNLFGNFNFDENFTVNNIATQGRYFTDVREIALAVKYRFGSFKNSAYKEKSIDDANRVR</sequence>
<keyword evidence="6" id="KW-1185">Reference proteome</keyword>
<gene>
    <name evidence="5" type="ORF">Q766_01130</name>
</gene>
<keyword evidence="3" id="KW-0998">Cell outer membrane</keyword>
<proteinExistence type="predicted"/>
<dbReference type="Gene3D" id="2.60.40.1120">
    <property type="entry name" value="Carboxypeptidase-like, regulatory domain"/>
    <property type="match status" value="1"/>
</dbReference>
<dbReference type="InterPro" id="IPR041700">
    <property type="entry name" value="OMP_b-brl_3"/>
</dbReference>
<comment type="caution">
    <text evidence="5">The sequence shown here is derived from an EMBL/GenBank/DDBJ whole genome shotgun (WGS) entry which is preliminary data.</text>
</comment>
<evidence type="ECO:0000256" key="1">
    <source>
        <dbReference type="ARBA" id="ARBA00004442"/>
    </source>
</evidence>
<dbReference type="SUPFAM" id="SSF56935">
    <property type="entry name" value="Porins"/>
    <property type="match status" value="1"/>
</dbReference>
<dbReference type="SUPFAM" id="SSF49464">
    <property type="entry name" value="Carboxypeptidase regulatory domain-like"/>
    <property type="match status" value="1"/>
</dbReference>
<evidence type="ECO:0000313" key="5">
    <source>
        <dbReference type="EMBL" id="KGO94746.1"/>
    </source>
</evidence>
<dbReference type="EMBL" id="JRLY01000001">
    <property type="protein sequence ID" value="KGO94746.1"/>
    <property type="molecule type" value="Genomic_DNA"/>
</dbReference>
<dbReference type="InterPro" id="IPR008969">
    <property type="entry name" value="CarboxyPept-like_regulatory"/>
</dbReference>
<dbReference type="Gene3D" id="2.40.170.20">
    <property type="entry name" value="TonB-dependent receptor, beta-barrel domain"/>
    <property type="match status" value="1"/>
</dbReference>
<keyword evidence="2" id="KW-0472">Membrane</keyword>
<dbReference type="OrthoDB" id="8764943at2"/>
<dbReference type="GO" id="GO:0009279">
    <property type="term" value="C:cell outer membrane"/>
    <property type="evidence" value="ECO:0007669"/>
    <property type="project" value="UniProtKB-SubCell"/>
</dbReference>
<evidence type="ECO:0000313" key="6">
    <source>
        <dbReference type="Proteomes" id="UP000030111"/>
    </source>
</evidence>
<dbReference type="eggNOG" id="COG4206">
    <property type="taxonomic scope" value="Bacteria"/>
</dbReference>
<organism evidence="5 6">
    <name type="scientific">Flavobacterium subsaxonicum WB 4.1-42 = DSM 21790</name>
    <dbReference type="NCBI Taxonomy" id="1121898"/>
    <lineage>
        <taxon>Bacteria</taxon>
        <taxon>Pseudomonadati</taxon>
        <taxon>Bacteroidota</taxon>
        <taxon>Flavobacteriia</taxon>
        <taxon>Flavobacteriales</taxon>
        <taxon>Flavobacteriaceae</taxon>
        <taxon>Flavobacterium</taxon>
    </lineage>
</organism>
<dbReference type="Proteomes" id="UP000030111">
    <property type="component" value="Unassembled WGS sequence"/>
</dbReference>
<dbReference type="Pfam" id="PF13620">
    <property type="entry name" value="CarboxypepD_reg"/>
    <property type="match status" value="1"/>
</dbReference>
<evidence type="ECO:0000259" key="4">
    <source>
        <dbReference type="Pfam" id="PF14905"/>
    </source>
</evidence>
<feature type="domain" description="Outer membrane protein beta-barrel" evidence="4">
    <location>
        <begin position="345"/>
        <end position="729"/>
    </location>
</feature>
<name>A0A0A2MT39_9FLAO</name>
<dbReference type="STRING" id="1121898.GCA_000422725_00699"/>
<comment type="subcellular location">
    <subcellularLocation>
        <location evidence="1">Cell outer membrane</location>
    </subcellularLocation>
</comment>
<reference evidence="5 6" key="1">
    <citation type="submission" date="2013-09" db="EMBL/GenBank/DDBJ databases">
        <authorList>
            <person name="Zeng Z."/>
            <person name="Chen C."/>
        </authorList>
    </citation>
    <scope>NUCLEOTIDE SEQUENCE [LARGE SCALE GENOMIC DNA]</scope>
    <source>
        <strain evidence="5 6">WB 4.1-42</strain>
    </source>
</reference>
<dbReference type="Pfam" id="PF14905">
    <property type="entry name" value="OMP_b-brl_3"/>
    <property type="match status" value="1"/>
</dbReference>
<dbReference type="Gene3D" id="2.170.130.10">
    <property type="entry name" value="TonB-dependent receptor, plug domain"/>
    <property type="match status" value="1"/>
</dbReference>
<accession>A0A0A2MT39</accession>
<dbReference type="InterPro" id="IPR036942">
    <property type="entry name" value="Beta-barrel_TonB_sf"/>
</dbReference>
<evidence type="ECO:0000256" key="2">
    <source>
        <dbReference type="ARBA" id="ARBA00023136"/>
    </source>
</evidence>
<dbReference type="AlphaFoldDB" id="A0A0A2MT39"/>
<dbReference type="InterPro" id="IPR037066">
    <property type="entry name" value="Plug_dom_sf"/>
</dbReference>